<sequence>MTESRDIVYRPRGRISGLRAGAHASRGIGTFGTFRDQVPFMAHPDARRIDVRGTLRDPFEATLVRRFQQRNAIDVYALVDMTRSLSYEGRARKQDLVAELCGALARSVIRSGDRFALIGFDSDIRPDCFIPPNRRLGSAVDVEALLRQAEWRGRDAKGLHDAARRLGGRRKIVFVVSDFLLPLDLLEAGCEALSQHDLIPVVIDDSSERSDLPDWGLLELTDLETLQRKVVFMRPALKRRWLAQEAERRAGIRRILLRFGRAPVLITDVIDVDLISRQLMEA</sequence>
<evidence type="ECO:0000259" key="1">
    <source>
        <dbReference type="SMART" id="SM00327"/>
    </source>
</evidence>
<dbReference type="RefSeq" id="WP_231318467.1">
    <property type="nucleotide sequence ID" value="NZ_CP088156.1"/>
</dbReference>
<dbReference type="Pfam" id="PF01882">
    <property type="entry name" value="DUF58"/>
    <property type="match status" value="1"/>
</dbReference>
<dbReference type="PANTHER" id="PTHR33608">
    <property type="entry name" value="BLL2464 PROTEIN"/>
    <property type="match status" value="1"/>
</dbReference>
<reference evidence="2" key="1">
    <citation type="journal article" date="2024" name="Antonie Van Leeuwenhoek">
        <title>Bradyrhizobium ontarionense sp. nov., a novel bacterial symbiont isolated from Aeschynomene indica (Indian jointvetch), harbours photosynthesis, nitrogen fixation and nitrous oxide (N2O) reductase genes.</title>
        <authorList>
            <person name="Bromfield E.S.P."/>
            <person name="Cloutier S."/>
        </authorList>
    </citation>
    <scope>NUCLEOTIDE SEQUENCE</scope>
    <source>
        <strain evidence="2">A19</strain>
    </source>
</reference>
<evidence type="ECO:0000313" key="2">
    <source>
        <dbReference type="EMBL" id="UFZ02681.1"/>
    </source>
</evidence>
<dbReference type="InterPro" id="IPR036465">
    <property type="entry name" value="vWFA_dom_sf"/>
</dbReference>
<dbReference type="SMART" id="SM00327">
    <property type="entry name" value="VWA"/>
    <property type="match status" value="1"/>
</dbReference>
<dbReference type="InterPro" id="IPR002035">
    <property type="entry name" value="VWF_A"/>
</dbReference>
<dbReference type="InterPro" id="IPR002881">
    <property type="entry name" value="DUF58"/>
</dbReference>
<dbReference type="EMBL" id="CP088156">
    <property type="protein sequence ID" value="UFZ02681.1"/>
    <property type="molecule type" value="Genomic_DNA"/>
</dbReference>
<protein>
    <submittedName>
        <fullName evidence="2">MxaS protein</fullName>
    </submittedName>
</protein>
<dbReference type="SUPFAM" id="SSF53300">
    <property type="entry name" value="vWA-like"/>
    <property type="match status" value="1"/>
</dbReference>
<gene>
    <name evidence="2" type="ORF">LQG66_25860</name>
</gene>
<organism evidence="2 3">
    <name type="scientific">Bradyrhizobium ontarionense</name>
    <dbReference type="NCBI Taxonomy" id="2898149"/>
    <lineage>
        <taxon>Bacteria</taxon>
        <taxon>Pseudomonadati</taxon>
        <taxon>Pseudomonadota</taxon>
        <taxon>Alphaproteobacteria</taxon>
        <taxon>Hyphomicrobiales</taxon>
        <taxon>Nitrobacteraceae</taxon>
        <taxon>Bradyrhizobium</taxon>
    </lineage>
</organism>
<evidence type="ECO:0000313" key="3">
    <source>
        <dbReference type="Proteomes" id="UP001431010"/>
    </source>
</evidence>
<name>A0ABY3R781_9BRAD</name>
<dbReference type="PANTHER" id="PTHR33608:SF6">
    <property type="entry name" value="BLL2464 PROTEIN"/>
    <property type="match status" value="1"/>
</dbReference>
<keyword evidence="3" id="KW-1185">Reference proteome</keyword>
<accession>A0ABY3R781</accession>
<proteinExistence type="predicted"/>
<dbReference type="Proteomes" id="UP001431010">
    <property type="component" value="Chromosome"/>
</dbReference>
<feature type="domain" description="VWFA" evidence="1">
    <location>
        <begin position="72"/>
        <end position="243"/>
    </location>
</feature>